<name>A0A941IIP3_9ACTN</name>
<evidence type="ECO:0000313" key="1">
    <source>
        <dbReference type="EMBL" id="MBR7828554.1"/>
    </source>
</evidence>
<evidence type="ECO:0000313" key="2">
    <source>
        <dbReference type="Proteomes" id="UP000676325"/>
    </source>
</evidence>
<keyword evidence="2" id="KW-1185">Reference proteome</keyword>
<sequence>MVGLELVAGYLMAWAVRKARRVGQELDQDADLVLDAGLDRLHNLVVAKLGSDPALARLEQEVTDGGEVSERTRRRVVDAVAEAAESDEEFSASLRDLLASLEHAAGGEGAGIIAGTRAAVVTGDAEVTAKDGSAAALTMGDVTLGATDPSKPGRGSA</sequence>
<comment type="caution">
    <text evidence="1">The sequence shown here is derived from an EMBL/GenBank/DDBJ whole genome shotgun (WGS) entry which is preliminary data.</text>
</comment>
<organism evidence="1 2">
    <name type="scientific">Actinospica acidithermotolerans</name>
    <dbReference type="NCBI Taxonomy" id="2828514"/>
    <lineage>
        <taxon>Bacteria</taxon>
        <taxon>Bacillati</taxon>
        <taxon>Actinomycetota</taxon>
        <taxon>Actinomycetes</taxon>
        <taxon>Catenulisporales</taxon>
        <taxon>Actinospicaceae</taxon>
        <taxon>Actinospica</taxon>
    </lineage>
</organism>
<dbReference type="Proteomes" id="UP000676325">
    <property type="component" value="Unassembled WGS sequence"/>
</dbReference>
<accession>A0A941IIP3</accession>
<reference evidence="1" key="1">
    <citation type="submission" date="2021-04" db="EMBL/GenBank/DDBJ databases">
        <title>Genome based classification of Actinospica acidithermotolerans sp. nov., an actinobacterium isolated from an Indonesian hot spring.</title>
        <authorList>
            <person name="Kusuma A.B."/>
            <person name="Putra K.E."/>
            <person name="Nafisah S."/>
            <person name="Loh J."/>
            <person name="Nouioui I."/>
            <person name="Goodfellow M."/>
        </authorList>
    </citation>
    <scope>NUCLEOTIDE SEQUENCE</scope>
    <source>
        <strain evidence="1">MGRD01-02</strain>
    </source>
</reference>
<evidence type="ECO:0008006" key="3">
    <source>
        <dbReference type="Google" id="ProtNLM"/>
    </source>
</evidence>
<proteinExistence type="predicted"/>
<dbReference type="EMBL" id="JAGSOH010000059">
    <property type="protein sequence ID" value="MBR7828554.1"/>
    <property type="molecule type" value="Genomic_DNA"/>
</dbReference>
<gene>
    <name evidence="1" type="ORF">KDK95_19740</name>
</gene>
<protein>
    <recommendedName>
        <fullName evidence="3">Chromosome partitioning protein</fullName>
    </recommendedName>
</protein>
<dbReference type="RefSeq" id="WP_212519689.1">
    <property type="nucleotide sequence ID" value="NZ_JAGSOH010000059.1"/>
</dbReference>
<dbReference type="AlphaFoldDB" id="A0A941IIP3"/>